<dbReference type="Proteomes" id="UP000199420">
    <property type="component" value="Unassembled WGS sequence"/>
</dbReference>
<evidence type="ECO:0000313" key="1">
    <source>
        <dbReference type="EMBL" id="SEI44842.1"/>
    </source>
</evidence>
<keyword evidence="2" id="KW-1185">Reference proteome</keyword>
<dbReference type="STRING" id="529704.SAMN02927913_0632"/>
<proteinExistence type="predicted"/>
<sequence>MLLCRPAVPSGPPDESAFRLAGCPGGARPCVFCTAVDVSRLPMPPAARPRSVTITFSDAGKGKWTTCVDILDAGGAASHAVSTAGLDGTSAPIQDSTEADTVALELPAPDVLVMDLVKSGIPASTRVYTVAADGRTLTETVAHVGGDGRPTMRTNHFVRLRSLVCRAR</sequence>
<reference evidence="1 2" key="1">
    <citation type="submission" date="2016-10" db="EMBL/GenBank/DDBJ databases">
        <authorList>
            <person name="de Groot N.N."/>
        </authorList>
    </citation>
    <scope>NUCLEOTIDE SEQUENCE [LARGE SCALE GENOMIC DNA]</scope>
    <source>
        <strain evidence="1 2">DSM 26515</strain>
    </source>
</reference>
<protein>
    <submittedName>
        <fullName evidence="1">Uncharacterized protein</fullName>
    </submittedName>
</protein>
<organism evidence="1 2">
    <name type="scientific">Frateuria terrea</name>
    <dbReference type="NCBI Taxonomy" id="529704"/>
    <lineage>
        <taxon>Bacteria</taxon>
        <taxon>Pseudomonadati</taxon>
        <taxon>Pseudomonadota</taxon>
        <taxon>Gammaproteobacteria</taxon>
        <taxon>Lysobacterales</taxon>
        <taxon>Rhodanobacteraceae</taxon>
        <taxon>Frateuria</taxon>
    </lineage>
</organism>
<dbReference type="AlphaFoldDB" id="A0A1H6R0W1"/>
<evidence type="ECO:0000313" key="2">
    <source>
        <dbReference type="Proteomes" id="UP000199420"/>
    </source>
</evidence>
<gene>
    <name evidence="1" type="ORF">SAMN04487997_0716</name>
</gene>
<name>A0A1H6R0W1_9GAMM</name>
<dbReference type="EMBL" id="FNYC01000001">
    <property type="protein sequence ID" value="SEI44842.1"/>
    <property type="molecule type" value="Genomic_DNA"/>
</dbReference>
<accession>A0A1H6R0W1</accession>